<name>A0A0E9S016_ANGAN</name>
<dbReference type="AlphaFoldDB" id="A0A0E9S016"/>
<dbReference type="EMBL" id="GBXM01074065">
    <property type="protein sequence ID" value="JAH34512.1"/>
    <property type="molecule type" value="Transcribed_RNA"/>
</dbReference>
<sequence length="43" mass="5019">MRNSERQNPIASCSPSHPNNKENIPAMFFFIFSCFFSDLKAFF</sequence>
<protein>
    <submittedName>
        <fullName evidence="1">Uncharacterized protein</fullName>
    </submittedName>
</protein>
<organism evidence="1">
    <name type="scientific">Anguilla anguilla</name>
    <name type="common">European freshwater eel</name>
    <name type="synonym">Muraena anguilla</name>
    <dbReference type="NCBI Taxonomy" id="7936"/>
    <lineage>
        <taxon>Eukaryota</taxon>
        <taxon>Metazoa</taxon>
        <taxon>Chordata</taxon>
        <taxon>Craniata</taxon>
        <taxon>Vertebrata</taxon>
        <taxon>Euteleostomi</taxon>
        <taxon>Actinopterygii</taxon>
        <taxon>Neopterygii</taxon>
        <taxon>Teleostei</taxon>
        <taxon>Anguilliformes</taxon>
        <taxon>Anguillidae</taxon>
        <taxon>Anguilla</taxon>
    </lineage>
</organism>
<dbReference type="PROSITE" id="PS51257">
    <property type="entry name" value="PROKAR_LIPOPROTEIN"/>
    <property type="match status" value="1"/>
</dbReference>
<proteinExistence type="predicted"/>
<reference evidence="1" key="1">
    <citation type="submission" date="2014-11" db="EMBL/GenBank/DDBJ databases">
        <authorList>
            <person name="Amaro Gonzalez C."/>
        </authorList>
    </citation>
    <scope>NUCLEOTIDE SEQUENCE</scope>
</reference>
<evidence type="ECO:0000313" key="1">
    <source>
        <dbReference type="EMBL" id="JAH34512.1"/>
    </source>
</evidence>
<accession>A0A0E9S016</accession>
<reference evidence="1" key="2">
    <citation type="journal article" date="2015" name="Fish Shellfish Immunol.">
        <title>Early steps in the European eel (Anguilla anguilla)-Vibrio vulnificus interaction in the gills: Role of the RtxA13 toxin.</title>
        <authorList>
            <person name="Callol A."/>
            <person name="Pajuelo D."/>
            <person name="Ebbesson L."/>
            <person name="Teles M."/>
            <person name="MacKenzie S."/>
            <person name="Amaro C."/>
        </authorList>
    </citation>
    <scope>NUCLEOTIDE SEQUENCE</scope>
</reference>